<accession>E9I785</accession>
<organism evidence="3 4">
    <name type="scientific">Daphnia pulex</name>
    <name type="common">Water flea</name>
    <dbReference type="NCBI Taxonomy" id="6669"/>
    <lineage>
        <taxon>Eukaryota</taxon>
        <taxon>Metazoa</taxon>
        <taxon>Ecdysozoa</taxon>
        <taxon>Arthropoda</taxon>
        <taxon>Crustacea</taxon>
        <taxon>Branchiopoda</taxon>
        <taxon>Diplostraca</taxon>
        <taxon>Cladocera</taxon>
        <taxon>Anomopoda</taxon>
        <taxon>Daphniidae</taxon>
        <taxon>Daphnia</taxon>
    </lineage>
</organism>
<evidence type="ECO:0000313" key="3">
    <source>
        <dbReference type="EMBL" id="EFX60145.1"/>
    </source>
</evidence>
<sequence>RRLELRLSRGWRKVTVTPQLLEPINKALAEPTMPPEDKPKEDDEDKEPEPPAPPPPPPPAPTEPPEFTTDVALRELWTHLLPHIPWMIAIFLMTTAIFALIWASRRLGAPTIEEKMLEAQIAQPPAPEPEPEPVVEQKPDEEHSWAEQQENKWMERLADVKDDDDGPLVELLREWLKAGDFAMLARAAFVFGDRISTAFSTDSELALKKIEFAEYFRDVDEDKLPSRAEFFRRLNQHALSSLLLAQDDVQLYRSLREDFGSGGIVSLMQQLPQRFGALLFALVPRETQYDVARMMPTDLRVVVIEQLLASSRISREESAHLFACISAARDGEPLPKPPRASVTDRGPAIDAAAALSVLLPH</sequence>
<reference evidence="3 4" key="1">
    <citation type="journal article" date="2011" name="Science">
        <title>The ecoresponsive genome of Daphnia pulex.</title>
        <authorList>
            <person name="Colbourne J.K."/>
            <person name="Pfrender M.E."/>
            <person name="Gilbert D."/>
            <person name="Thomas W.K."/>
            <person name="Tucker A."/>
            <person name="Oakley T.H."/>
            <person name="Tokishita S."/>
            <person name="Aerts A."/>
            <person name="Arnold G.J."/>
            <person name="Basu M.K."/>
            <person name="Bauer D.J."/>
            <person name="Caceres C.E."/>
            <person name="Carmel L."/>
            <person name="Casola C."/>
            <person name="Choi J.H."/>
            <person name="Detter J.C."/>
            <person name="Dong Q."/>
            <person name="Dusheyko S."/>
            <person name="Eads B.D."/>
            <person name="Frohlich T."/>
            <person name="Geiler-Samerotte K.A."/>
            <person name="Gerlach D."/>
            <person name="Hatcher P."/>
            <person name="Jogdeo S."/>
            <person name="Krijgsveld J."/>
            <person name="Kriventseva E.V."/>
            <person name="Kultz D."/>
            <person name="Laforsch C."/>
            <person name="Lindquist E."/>
            <person name="Lopez J."/>
            <person name="Manak J.R."/>
            <person name="Muller J."/>
            <person name="Pangilinan J."/>
            <person name="Patwardhan R.P."/>
            <person name="Pitluck S."/>
            <person name="Pritham E.J."/>
            <person name="Rechtsteiner A."/>
            <person name="Rho M."/>
            <person name="Rogozin I.B."/>
            <person name="Sakarya O."/>
            <person name="Salamov A."/>
            <person name="Schaack S."/>
            <person name="Shapiro H."/>
            <person name="Shiga Y."/>
            <person name="Skalitzky C."/>
            <person name="Smith Z."/>
            <person name="Souvorov A."/>
            <person name="Sung W."/>
            <person name="Tang Z."/>
            <person name="Tsuchiya D."/>
            <person name="Tu H."/>
            <person name="Vos H."/>
            <person name="Wang M."/>
            <person name="Wolf Y.I."/>
            <person name="Yamagata H."/>
            <person name="Yamada T."/>
            <person name="Ye Y."/>
            <person name="Shaw J.R."/>
            <person name="Andrews J."/>
            <person name="Crease T.J."/>
            <person name="Tang H."/>
            <person name="Lucas S.M."/>
            <person name="Robertson H.M."/>
            <person name="Bork P."/>
            <person name="Koonin E.V."/>
            <person name="Zdobnov E.M."/>
            <person name="Grigoriev I.V."/>
            <person name="Lynch M."/>
            <person name="Boore J.L."/>
        </authorList>
    </citation>
    <scope>NUCLEOTIDE SEQUENCE [LARGE SCALE GENOMIC DNA]</scope>
</reference>
<evidence type="ECO:0000256" key="2">
    <source>
        <dbReference type="SAM" id="Phobius"/>
    </source>
</evidence>
<keyword evidence="2" id="KW-0472">Membrane</keyword>
<dbReference type="InParanoid" id="E9I785"/>
<protein>
    <submittedName>
        <fullName evidence="3">Uncharacterized protein</fullName>
    </submittedName>
</protein>
<evidence type="ECO:0000256" key="1">
    <source>
        <dbReference type="SAM" id="MobiDB-lite"/>
    </source>
</evidence>
<feature type="non-terminal residue" evidence="3">
    <location>
        <position position="361"/>
    </location>
</feature>
<dbReference type="AlphaFoldDB" id="E9I785"/>
<feature type="region of interest" description="Disordered" evidence="1">
    <location>
        <begin position="22"/>
        <end position="66"/>
    </location>
</feature>
<evidence type="ECO:0000313" key="4">
    <source>
        <dbReference type="Proteomes" id="UP000000305"/>
    </source>
</evidence>
<name>E9I785_DAPPU</name>
<keyword evidence="4" id="KW-1185">Reference proteome</keyword>
<keyword evidence="2" id="KW-1133">Transmembrane helix</keyword>
<feature type="compositionally biased region" description="Pro residues" evidence="1">
    <location>
        <begin position="50"/>
        <end position="64"/>
    </location>
</feature>
<keyword evidence="2" id="KW-0812">Transmembrane</keyword>
<feature type="transmembrane region" description="Helical" evidence="2">
    <location>
        <begin position="84"/>
        <end position="103"/>
    </location>
</feature>
<dbReference type="Proteomes" id="UP000000305">
    <property type="component" value="Unassembled WGS sequence"/>
</dbReference>
<gene>
    <name evidence="3" type="ORF">DAPPUDRAFT_279175</name>
</gene>
<dbReference type="HOGENOM" id="CLU_768515_0_0_1"/>
<dbReference type="KEGG" id="dpx:DAPPUDRAFT_279175"/>
<feature type="region of interest" description="Disordered" evidence="1">
    <location>
        <begin position="123"/>
        <end position="142"/>
    </location>
</feature>
<proteinExistence type="predicted"/>
<dbReference type="EMBL" id="GL737042">
    <property type="protein sequence ID" value="EFX60145.1"/>
    <property type="molecule type" value="Genomic_DNA"/>
</dbReference>
<feature type="non-terminal residue" evidence="3">
    <location>
        <position position="1"/>
    </location>
</feature>